<organism evidence="2 3">
    <name type="scientific">Alligator mississippiensis</name>
    <name type="common">American alligator</name>
    <dbReference type="NCBI Taxonomy" id="8496"/>
    <lineage>
        <taxon>Eukaryota</taxon>
        <taxon>Metazoa</taxon>
        <taxon>Chordata</taxon>
        <taxon>Craniata</taxon>
        <taxon>Vertebrata</taxon>
        <taxon>Euteleostomi</taxon>
        <taxon>Archelosauria</taxon>
        <taxon>Archosauria</taxon>
        <taxon>Crocodylia</taxon>
        <taxon>Alligatoridae</taxon>
        <taxon>Alligatorinae</taxon>
        <taxon>Alligator</taxon>
    </lineage>
</organism>
<dbReference type="AlphaFoldDB" id="A0A151M4N6"/>
<evidence type="ECO:0000256" key="1">
    <source>
        <dbReference type="SAM" id="MobiDB-lite"/>
    </source>
</evidence>
<accession>A0A151M4N6</accession>
<feature type="region of interest" description="Disordered" evidence="1">
    <location>
        <begin position="45"/>
        <end position="66"/>
    </location>
</feature>
<comment type="caution">
    <text evidence="2">The sequence shown here is derived from an EMBL/GenBank/DDBJ whole genome shotgun (WGS) entry which is preliminary data.</text>
</comment>
<keyword evidence="3" id="KW-1185">Reference proteome</keyword>
<dbReference type="Proteomes" id="UP000050525">
    <property type="component" value="Unassembled WGS sequence"/>
</dbReference>
<feature type="compositionally biased region" description="Basic and acidic residues" evidence="1">
    <location>
        <begin position="56"/>
        <end position="66"/>
    </location>
</feature>
<reference evidence="2 3" key="1">
    <citation type="journal article" date="2012" name="Genome Biol.">
        <title>Sequencing three crocodilian genomes to illuminate the evolution of archosaurs and amniotes.</title>
        <authorList>
            <person name="St John J.A."/>
            <person name="Braun E.L."/>
            <person name="Isberg S.R."/>
            <person name="Miles L.G."/>
            <person name="Chong A.Y."/>
            <person name="Gongora J."/>
            <person name="Dalzell P."/>
            <person name="Moran C."/>
            <person name="Bed'hom B."/>
            <person name="Abzhanov A."/>
            <person name="Burgess S.C."/>
            <person name="Cooksey A.M."/>
            <person name="Castoe T.A."/>
            <person name="Crawford N.G."/>
            <person name="Densmore L.D."/>
            <person name="Drew J.C."/>
            <person name="Edwards S.V."/>
            <person name="Faircloth B.C."/>
            <person name="Fujita M.K."/>
            <person name="Greenwold M.J."/>
            <person name="Hoffmann F.G."/>
            <person name="Howard J.M."/>
            <person name="Iguchi T."/>
            <person name="Janes D.E."/>
            <person name="Khan S.Y."/>
            <person name="Kohno S."/>
            <person name="de Koning A.J."/>
            <person name="Lance S.L."/>
            <person name="McCarthy F.M."/>
            <person name="McCormack J.E."/>
            <person name="Merchant M.E."/>
            <person name="Peterson D.G."/>
            <person name="Pollock D.D."/>
            <person name="Pourmand N."/>
            <person name="Raney B.J."/>
            <person name="Roessler K.A."/>
            <person name="Sanford J.R."/>
            <person name="Sawyer R.H."/>
            <person name="Schmidt C.J."/>
            <person name="Triplett E.W."/>
            <person name="Tuberville T.D."/>
            <person name="Venegas-Anaya M."/>
            <person name="Howard J.T."/>
            <person name="Jarvis E.D."/>
            <person name="Guillette L.J.Jr."/>
            <person name="Glenn T.C."/>
            <person name="Green R.E."/>
            <person name="Ray D.A."/>
        </authorList>
    </citation>
    <scope>NUCLEOTIDE SEQUENCE [LARGE SCALE GENOMIC DNA]</scope>
    <source>
        <strain evidence="2">KSC_2009_1</strain>
    </source>
</reference>
<name>A0A151M4N6_ALLMI</name>
<dbReference type="EMBL" id="AKHW03006597">
    <property type="protein sequence ID" value="KYO19477.1"/>
    <property type="molecule type" value="Genomic_DNA"/>
</dbReference>
<evidence type="ECO:0000313" key="2">
    <source>
        <dbReference type="EMBL" id="KYO19477.1"/>
    </source>
</evidence>
<gene>
    <name evidence="2" type="ORF">Y1Q_0022101</name>
</gene>
<protein>
    <submittedName>
        <fullName evidence="2">Uncharacterized protein</fullName>
    </submittedName>
</protein>
<evidence type="ECO:0000313" key="3">
    <source>
        <dbReference type="Proteomes" id="UP000050525"/>
    </source>
</evidence>
<proteinExistence type="predicted"/>
<sequence length="66" mass="7538">MACLVLLHLSDVPREVHLKEKFQPSSQDFLSLNNGNMKSAFLMPRSPGDMVQMMPENKRRTAEPTH</sequence>